<dbReference type="EMBL" id="CP061281">
    <property type="protein sequence ID" value="QNS08592.1"/>
    <property type="molecule type" value="Genomic_DNA"/>
</dbReference>
<name>A0A7H1BIN7_9ACTN</name>
<proteinExistence type="predicted"/>
<evidence type="ECO:0000313" key="3">
    <source>
        <dbReference type="Proteomes" id="UP000516428"/>
    </source>
</evidence>
<keyword evidence="3" id="KW-1185">Reference proteome</keyword>
<organism evidence="2 3">
    <name type="scientific">Streptomyces xanthii</name>
    <dbReference type="NCBI Taxonomy" id="2768069"/>
    <lineage>
        <taxon>Bacteria</taxon>
        <taxon>Bacillati</taxon>
        <taxon>Actinomycetota</taxon>
        <taxon>Actinomycetes</taxon>
        <taxon>Kitasatosporales</taxon>
        <taxon>Streptomycetaceae</taxon>
        <taxon>Streptomyces</taxon>
    </lineage>
</organism>
<dbReference type="SUPFAM" id="SSF89372">
    <property type="entry name" value="Fucose-specific lectin"/>
    <property type="match status" value="1"/>
</dbReference>
<gene>
    <name evidence="2" type="ORF">IAG42_08075</name>
</gene>
<dbReference type="AlphaFoldDB" id="A0A7H1BIN7"/>
<evidence type="ECO:0000256" key="1">
    <source>
        <dbReference type="SAM" id="MobiDB-lite"/>
    </source>
</evidence>
<sequence length="350" mass="37136">MGHPLSGTARGRWLTRGKDGRLTLHAPSDDGLLRWTERRPGGPEWTGPDFFPAEHLTDLVIAQGADGIVHLLARRPRADDPGVEIVHAIQYQSGRPVTEWRSLGNPYRTAENGRKAGVPTAAVDTQGTVFVFLRNAGRGLQLRREQKDGKWGRWEDLRGSRLGDGPVPAATSDGHVEVAVPSEQGVRLWAQDAPDGALSAVEPPLECGALAGSGTALETAPGRLTYYWTDPESASVVAHRRGGPVVPIGGSPGDGALAALRARVDGQDCTVLAQRGADGTLLLGVCATEAERHGMWWSDTGVACTGDPALALDALDRVVVAIRGADGAPRLTRQDPDGPGLTLSPDWRRL</sequence>
<evidence type="ECO:0000313" key="2">
    <source>
        <dbReference type="EMBL" id="QNS08592.1"/>
    </source>
</evidence>
<reference evidence="2 3" key="1">
    <citation type="submission" date="2020-09" db="EMBL/GenBank/DDBJ databases">
        <title>A novel species.</title>
        <authorList>
            <person name="Gao J."/>
        </authorList>
    </citation>
    <scope>NUCLEOTIDE SEQUENCE [LARGE SCALE GENOMIC DNA]</scope>
    <source>
        <strain evidence="2 3">CRXT-Y-14</strain>
    </source>
</reference>
<feature type="region of interest" description="Disordered" evidence="1">
    <location>
        <begin position="328"/>
        <end position="350"/>
    </location>
</feature>
<accession>A0A7H1BIN7</accession>
<protein>
    <submittedName>
        <fullName evidence="2">Uncharacterized protein</fullName>
    </submittedName>
</protein>
<dbReference type="Proteomes" id="UP000516428">
    <property type="component" value="Chromosome"/>
</dbReference>
<dbReference type="KEGG" id="sxn:IAG42_08075"/>